<accession>A0A366H4S4</accession>
<dbReference type="RefSeq" id="WP_113961785.1">
    <property type="nucleotide sequence ID" value="NZ_QNRR01000015.1"/>
</dbReference>
<dbReference type="Proteomes" id="UP000253426">
    <property type="component" value="Unassembled WGS sequence"/>
</dbReference>
<feature type="compositionally biased region" description="Basic and acidic residues" evidence="1">
    <location>
        <begin position="121"/>
        <end position="139"/>
    </location>
</feature>
<dbReference type="EMBL" id="QNRR01000015">
    <property type="protein sequence ID" value="RBP37014.1"/>
    <property type="molecule type" value="Genomic_DNA"/>
</dbReference>
<protein>
    <submittedName>
        <fullName evidence="2">Uncharacterized protein</fullName>
    </submittedName>
</protein>
<dbReference type="AlphaFoldDB" id="A0A366H4S4"/>
<comment type="caution">
    <text evidence="2">The sequence shown here is derived from an EMBL/GenBank/DDBJ whole genome shotgun (WGS) entry which is preliminary data.</text>
</comment>
<keyword evidence="3" id="KW-1185">Reference proteome</keyword>
<evidence type="ECO:0000256" key="1">
    <source>
        <dbReference type="SAM" id="MobiDB-lite"/>
    </source>
</evidence>
<evidence type="ECO:0000313" key="3">
    <source>
        <dbReference type="Proteomes" id="UP000253426"/>
    </source>
</evidence>
<name>A0A366H4S4_9BACT</name>
<gene>
    <name evidence="2" type="ORF">DES53_115155</name>
</gene>
<feature type="region of interest" description="Disordered" evidence="1">
    <location>
        <begin position="103"/>
        <end position="154"/>
    </location>
</feature>
<proteinExistence type="predicted"/>
<sequence length="154" mass="17519">MLEDTGIYGNMAMTYEESDARRIRTASAIMKVSLEEAERRLDEVHGPGWRLTYRRQHGLLPSESELAARRAAASDVSPKWQEDYSRLHIDELIKRWLYDFDIGGEEPEEPPPYVPNDPPDAVDKDLAMVEEQESKRQAETAKPTPSEIGDSSDD</sequence>
<reference evidence="2 3" key="1">
    <citation type="submission" date="2018-06" db="EMBL/GenBank/DDBJ databases">
        <title>Genomic Encyclopedia of Type Strains, Phase IV (KMG-IV): sequencing the most valuable type-strain genomes for metagenomic binning, comparative biology and taxonomic classification.</title>
        <authorList>
            <person name="Goeker M."/>
        </authorList>
    </citation>
    <scope>NUCLEOTIDE SEQUENCE [LARGE SCALE GENOMIC DNA]</scope>
    <source>
        <strain evidence="2 3">DSM 25532</strain>
    </source>
</reference>
<organism evidence="2 3">
    <name type="scientific">Roseimicrobium gellanilyticum</name>
    <dbReference type="NCBI Taxonomy" id="748857"/>
    <lineage>
        <taxon>Bacteria</taxon>
        <taxon>Pseudomonadati</taxon>
        <taxon>Verrucomicrobiota</taxon>
        <taxon>Verrucomicrobiia</taxon>
        <taxon>Verrucomicrobiales</taxon>
        <taxon>Verrucomicrobiaceae</taxon>
        <taxon>Roseimicrobium</taxon>
    </lineage>
</organism>
<evidence type="ECO:0000313" key="2">
    <source>
        <dbReference type="EMBL" id="RBP37014.1"/>
    </source>
</evidence>